<dbReference type="AlphaFoldDB" id="A0A1V3SXP9"/>
<evidence type="ECO:0000313" key="3">
    <source>
        <dbReference type="Proteomes" id="UP000188586"/>
    </source>
</evidence>
<keyword evidence="1" id="KW-0472">Membrane</keyword>
<dbReference type="Proteomes" id="UP000188586">
    <property type="component" value="Unassembled WGS sequence"/>
</dbReference>
<accession>A0A1V3SXP9</accession>
<evidence type="ECO:0000256" key="1">
    <source>
        <dbReference type="SAM" id="Phobius"/>
    </source>
</evidence>
<gene>
    <name evidence="2" type="ORF">BOX24_01890</name>
</gene>
<proteinExistence type="predicted"/>
<keyword evidence="1" id="KW-0812">Transmembrane</keyword>
<feature type="transmembrane region" description="Helical" evidence="1">
    <location>
        <begin position="42"/>
        <end position="62"/>
    </location>
</feature>
<sequence length="250" mass="27613">MTAPENNLFQERMADADIRPVQNSLSSLSGCRREFVKRGYRSILALNILVPSYLFGGFAEIFRGRTDIGVILLFVPVILGVAGWLSVRSAGRTGKKVNLRVISQSEHTDMAVAYIVIYLFPAVHPHPWLALLLLTVASLIIEVGADPFPANPMFKVFGRRLATVDIEEEDGVRRRIVLIVPKEDRTIPAHVRAVSLGGGVFLLPPENRESYRTGTGLSGERTPVVRDFSGARKNASEGVTNITNRRDARH</sequence>
<protein>
    <submittedName>
        <fullName evidence="2">Uncharacterized protein</fullName>
    </submittedName>
</protein>
<feature type="transmembrane region" description="Helical" evidence="1">
    <location>
        <begin position="68"/>
        <end position="87"/>
    </location>
</feature>
<name>A0A1V3SXP9_9BACT</name>
<dbReference type="EMBL" id="MPOJ01000004">
    <property type="protein sequence ID" value="OOH74366.1"/>
    <property type="molecule type" value="Genomic_DNA"/>
</dbReference>
<comment type="caution">
    <text evidence="2">The sequence shown here is derived from an EMBL/GenBank/DDBJ whole genome shotgun (WGS) entry which is preliminary data.</text>
</comment>
<keyword evidence="1" id="KW-1133">Transmembrane helix</keyword>
<reference evidence="2 3" key="1">
    <citation type="submission" date="2016-11" db="EMBL/GenBank/DDBJ databases">
        <title>Comparative genomics of co-occurring bacteria in distinct bioleaching systems unravels niche-specific adaptation.</title>
        <authorList>
            <person name="Zhang X."/>
            <person name="Liu X."/>
            <person name="Yin H."/>
        </authorList>
    </citation>
    <scope>NUCLEOTIDE SEQUENCE [LARGE SCALE GENOMIC DNA]</scope>
    <source>
        <strain evidence="2 3">DX</strain>
    </source>
</reference>
<organism evidence="2 3">
    <name type="scientific">Leptospirillum ferriphilum</name>
    <dbReference type="NCBI Taxonomy" id="178606"/>
    <lineage>
        <taxon>Bacteria</taxon>
        <taxon>Pseudomonadati</taxon>
        <taxon>Nitrospirota</taxon>
        <taxon>Nitrospiria</taxon>
        <taxon>Nitrospirales</taxon>
        <taxon>Nitrospiraceae</taxon>
        <taxon>Leptospirillum</taxon>
    </lineage>
</organism>
<evidence type="ECO:0000313" key="2">
    <source>
        <dbReference type="EMBL" id="OOH74366.1"/>
    </source>
</evidence>